<sequence>MSSEGKMEASEGASVFRAHGGGSSSAASPPLSPSSRTATITHPLARAPSPTAPTAAAASSLAASSKRPLHSIDLSHLLSSPAASGSTTPRSSSGVHAPRDAVPQSSARAPHEGGVAQQRAADGSKLDAENSATSDLPSRSASIGGPSSSEALNRPTNATSSASPTRAGVAQSHSGAVAPPQSSANEAMMVRRNMLRASLSTYVQLGKGKRILLVLQFLLSLCQVILGIVVACLPDSLGDSLRAPGSLCDPESMYVFLLLHTFRVLFCIPIDLYLGLSPHRTPAARRNRSAEARAQREANRTFGNLALDAKASRLSDLLGLSHIGIWLYGNYAVWTSLECSHRPADSVVLWWSSLTFLSITYIIILEVALLISLVVFFLPIVLAILRAFGLTDRFPRAGIHPTTSKIDQAVIEKSSTLVYFVPAEEEARTSEEGPVADAAYIGPRAKLDQSDSPTKVETPSVDEVDDAPRTSQHRSGGLARLFTRRKSGRGTANAAVVTTSTEEQTQPAQSDAQASHGGKQKWRYPLHPIPAHRATCPICLLDFVTPEQFSSEARAAASDLSKPVTTPASTKAKGDASRKRRSAWNWRSSSRPLESAEAQAGGEGMHGEDVEASAAAGRSAHAEAPPSADASCQAEAEVLRLMPCGHALHRACVDEWLSSVSGRCPVCQKPLVEEREETDASRAPPGTNGNAENVLRDVVAAASRPDQPSGATGPANSPDAQHRPTPGLAGQNETQDRSATAGSSDVANEGATMHTAQPNEA</sequence>
<evidence type="ECO:0000256" key="5">
    <source>
        <dbReference type="SAM" id="MobiDB-lite"/>
    </source>
</evidence>
<evidence type="ECO:0000313" key="8">
    <source>
        <dbReference type="EMBL" id="CEH14895.1"/>
    </source>
</evidence>
<feature type="compositionally biased region" description="Polar residues" evidence="5">
    <location>
        <begin position="81"/>
        <end position="94"/>
    </location>
</feature>
<feature type="compositionally biased region" description="Low complexity" evidence="5">
    <location>
        <begin position="24"/>
        <end position="35"/>
    </location>
</feature>
<dbReference type="SMART" id="SM00184">
    <property type="entry name" value="RING"/>
    <property type="match status" value="1"/>
</dbReference>
<feature type="compositionally biased region" description="Polar residues" evidence="5">
    <location>
        <begin position="731"/>
        <end position="746"/>
    </location>
</feature>
<evidence type="ECO:0000313" key="9">
    <source>
        <dbReference type="Proteomes" id="UP000054845"/>
    </source>
</evidence>
<evidence type="ECO:0000256" key="1">
    <source>
        <dbReference type="ARBA" id="ARBA00022723"/>
    </source>
</evidence>
<dbReference type="STRING" id="401625.A0A0P1BF95"/>
<keyword evidence="8" id="KW-0436">Ligase</keyword>
<dbReference type="PANTHER" id="PTHR14155:SF627">
    <property type="entry name" value="OS06G0192800 PROTEIN"/>
    <property type="match status" value="1"/>
</dbReference>
<feature type="compositionally biased region" description="Low complexity" evidence="5">
    <location>
        <begin position="612"/>
        <end position="624"/>
    </location>
</feature>
<dbReference type="CDD" id="cd16448">
    <property type="entry name" value="RING-H2"/>
    <property type="match status" value="1"/>
</dbReference>
<reference evidence="8 9" key="1">
    <citation type="submission" date="2014-09" db="EMBL/GenBank/DDBJ databases">
        <authorList>
            <person name="Magalhaes I.L.F."/>
            <person name="Oliveira U."/>
            <person name="Santos F.R."/>
            <person name="Vidigal T.H.D.A."/>
            <person name="Brescovit A.D."/>
            <person name="Santos A.J."/>
        </authorList>
    </citation>
    <scope>NUCLEOTIDE SEQUENCE [LARGE SCALE GENOMIC DNA]</scope>
</reference>
<feature type="region of interest" description="Disordered" evidence="5">
    <location>
        <begin position="672"/>
        <end position="761"/>
    </location>
</feature>
<keyword evidence="6" id="KW-0812">Transmembrane</keyword>
<organism evidence="8 9">
    <name type="scientific">Ceraceosorus bombacis</name>
    <dbReference type="NCBI Taxonomy" id="401625"/>
    <lineage>
        <taxon>Eukaryota</taxon>
        <taxon>Fungi</taxon>
        <taxon>Dikarya</taxon>
        <taxon>Basidiomycota</taxon>
        <taxon>Ustilaginomycotina</taxon>
        <taxon>Exobasidiomycetes</taxon>
        <taxon>Ceraceosorales</taxon>
        <taxon>Ceraceosoraceae</taxon>
        <taxon>Ceraceosorus</taxon>
    </lineage>
</organism>
<dbReference type="EMBL" id="CCYA01000250">
    <property type="protein sequence ID" value="CEH14895.1"/>
    <property type="molecule type" value="Genomic_DNA"/>
</dbReference>
<evidence type="ECO:0000256" key="6">
    <source>
        <dbReference type="SAM" id="Phobius"/>
    </source>
</evidence>
<name>A0A0P1BF95_9BASI</name>
<dbReference type="Gene3D" id="3.30.40.10">
    <property type="entry name" value="Zinc/RING finger domain, C3HC4 (zinc finger)"/>
    <property type="match status" value="1"/>
</dbReference>
<keyword evidence="6" id="KW-1133">Transmembrane helix</keyword>
<dbReference type="SUPFAM" id="SSF57850">
    <property type="entry name" value="RING/U-box"/>
    <property type="match status" value="1"/>
</dbReference>
<dbReference type="PANTHER" id="PTHR14155">
    <property type="entry name" value="RING FINGER DOMAIN-CONTAINING"/>
    <property type="match status" value="1"/>
</dbReference>
<dbReference type="GO" id="GO:0016874">
    <property type="term" value="F:ligase activity"/>
    <property type="evidence" value="ECO:0007669"/>
    <property type="project" value="UniProtKB-KW"/>
</dbReference>
<dbReference type="InterPro" id="IPR053238">
    <property type="entry name" value="RING-H2_zinc_finger"/>
</dbReference>
<feature type="compositionally biased region" description="Low complexity" evidence="5">
    <location>
        <begin position="43"/>
        <end position="80"/>
    </location>
</feature>
<feature type="region of interest" description="Disordered" evidence="5">
    <location>
        <begin position="1"/>
        <end position="184"/>
    </location>
</feature>
<proteinExistence type="predicted"/>
<feature type="compositionally biased region" description="Polar residues" evidence="5">
    <location>
        <begin position="496"/>
        <end position="513"/>
    </location>
</feature>
<evidence type="ECO:0000259" key="7">
    <source>
        <dbReference type="PROSITE" id="PS50089"/>
    </source>
</evidence>
<feature type="region of interest" description="Disordered" evidence="5">
    <location>
        <begin position="555"/>
        <end position="628"/>
    </location>
</feature>
<feature type="transmembrane region" description="Helical" evidence="6">
    <location>
        <begin position="354"/>
        <end position="385"/>
    </location>
</feature>
<keyword evidence="1" id="KW-0479">Metal-binding</keyword>
<feature type="domain" description="RING-type" evidence="7">
    <location>
        <begin position="632"/>
        <end position="668"/>
    </location>
</feature>
<feature type="compositionally biased region" description="Low complexity" evidence="5">
    <location>
        <begin position="137"/>
        <end position="149"/>
    </location>
</feature>
<dbReference type="AlphaFoldDB" id="A0A0P1BF95"/>
<dbReference type="GO" id="GO:0008270">
    <property type="term" value="F:zinc ion binding"/>
    <property type="evidence" value="ECO:0007669"/>
    <property type="project" value="UniProtKB-KW"/>
</dbReference>
<keyword evidence="3" id="KW-0862">Zinc</keyword>
<evidence type="ECO:0000256" key="2">
    <source>
        <dbReference type="ARBA" id="ARBA00022771"/>
    </source>
</evidence>
<feature type="compositionally biased region" description="Polar residues" evidence="5">
    <location>
        <begin position="150"/>
        <end position="164"/>
    </location>
</feature>
<dbReference type="Proteomes" id="UP000054845">
    <property type="component" value="Unassembled WGS sequence"/>
</dbReference>
<dbReference type="InterPro" id="IPR001841">
    <property type="entry name" value="Znf_RING"/>
</dbReference>
<dbReference type="OrthoDB" id="8062037at2759"/>
<keyword evidence="6" id="KW-0472">Membrane</keyword>
<keyword evidence="2 4" id="KW-0863">Zinc-finger</keyword>
<feature type="transmembrane region" description="Helical" evidence="6">
    <location>
        <begin position="317"/>
        <end position="334"/>
    </location>
</feature>
<feature type="transmembrane region" description="Helical" evidence="6">
    <location>
        <begin position="211"/>
        <end position="233"/>
    </location>
</feature>
<dbReference type="PROSITE" id="PS50089">
    <property type="entry name" value="ZF_RING_2"/>
    <property type="match status" value="1"/>
</dbReference>
<feature type="region of interest" description="Disordered" evidence="5">
    <location>
        <begin position="446"/>
        <end position="524"/>
    </location>
</feature>
<keyword evidence="9" id="KW-1185">Reference proteome</keyword>
<evidence type="ECO:0000256" key="3">
    <source>
        <dbReference type="ARBA" id="ARBA00022833"/>
    </source>
</evidence>
<protein>
    <submittedName>
        <fullName evidence="8">Predicted E3 ubiquitin ligase</fullName>
    </submittedName>
</protein>
<accession>A0A0P1BF95</accession>
<evidence type="ECO:0000256" key="4">
    <source>
        <dbReference type="PROSITE-ProRule" id="PRU00175"/>
    </source>
</evidence>
<dbReference type="InterPro" id="IPR013083">
    <property type="entry name" value="Znf_RING/FYVE/PHD"/>
</dbReference>
<dbReference type="Pfam" id="PF13639">
    <property type="entry name" value="zf-RING_2"/>
    <property type="match status" value="1"/>
</dbReference>
<feature type="transmembrane region" description="Helical" evidence="6">
    <location>
        <begin position="253"/>
        <end position="276"/>
    </location>
</feature>